<dbReference type="KEGG" id="fgi:OP10G_3940"/>
<gene>
    <name evidence="1" type="ORF">OP10G_3940</name>
</gene>
<evidence type="ECO:0000313" key="1">
    <source>
        <dbReference type="EMBL" id="AIE87308.1"/>
    </source>
</evidence>
<proteinExistence type="predicted"/>
<name>A0A068NUT9_FIMGI</name>
<protein>
    <submittedName>
        <fullName evidence="1">Uncharacterized protein</fullName>
    </submittedName>
</protein>
<reference evidence="1 2" key="1">
    <citation type="journal article" date="2014" name="PLoS ONE">
        <title>The first complete genome sequence of the class fimbriimonadia in the phylum armatimonadetes.</title>
        <authorList>
            <person name="Hu Z.Y."/>
            <person name="Wang Y.Z."/>
            <person name="Im W.T."/>
            <person name="Wang S.Y."/>
            <person name="Zhao G.P."/>
            <person name="Zheng H.J."/>
            <person name="Quan Z.X."/>
        </authorList>
    </citation>
    <scope>NUCLEOTIDE SEQUENCE [LARGE SCALE GENOMIC DNA]</scope>
    <source>
        <strain evidence="1">Gsoil 348</strain>
    </source>
</reference>
<dbReference type="AlphaFoldDB" id="A0A068NUT9"/>
<dbReference type="STRING" id="661478.OP10G_3940"/>
<sequence length="59" mass="7298">MQRTDLLDTNIEVHKMRIRLLRAKSPEWRIQKTFELVDQSRQMFPDQTRQAVRKQIRFL</sequence>
<dbReference type="RefSeq" id="WP_025228782.1">
    <property type="nucleotide sequence ID" value="NZ_CP007139.1"/>
</dbReference>
<accession>A0A068NUT9</accession>
<evidence type="ECO:0000313" key="2">
    <source>
        <dbReference type="Proteomes" id="UP000027982"/>
    </source>
</evidence>
<dbReference type="EMBL" id="CP007139">
    <property type="protein sequence ID" value="AIE87308.1"/>
    <property type="molecule type" value="Genomic_DNA"/>
</dbReference>
<keyword evidence="2" id="KW-1185">Reference proteome</keyword>
<dbReference type="HOGENOM" id="CLU_2953714_0_0_0"/>
<organism evidence="1 2">
    <name type="scientific">Fimbriimonas ginsengisoli Gsoil 348</name>
    <dbReference type="NCBI Taxonomy" id="661478"/>
    <lineage>
        <taxon>Bacteria</taxon>
        <taxon>Bacillati</taxon>
        <taxon>Armatimonadota</taxon>
        <taxon>Fimbriimonadia</taxon>
        <taxon>Fimbriimonadales</taxon>
        <taxon>Fimbriimonadaceae</taxon>
        <taxon>Fimbriimonas</taxon>
    </lineage>
</organism>
<dbReference type="Proteomes" id="UP000027982">
    <property type="component" value="Chromosome"/>
</dbReference>